<comment type="catalytic activity">
    <reaction evidence="14 15 17">
        <text>guanosine(37) in tRNA + S-adenosyl-L-methionine = N(1)-methylguanosine(37) in tRNA + S-adenosyl-L-homocysteine + H(+)</text>
        <dbReference type="Rhea" id="RHEA:36899"/>
        <dbReference type="Rhea" id="RHEA-COMP:10145"/>
        <dbReference type="Rhea" id="RHEA-COMP:10147"/>
        <dbReference type="ChEBI" id="CHEBI:15378"/>
        <dbReference type="ChEBI" id="CHEBI:57856"/>
        <dbReference type="ChEBI" id="CHEBI:59789"/>
        <dbReference type="ChEBI" id="CHEBI:73542"/>
        <dbReference type="ChEBI" id="CHEBI:74269"/>
        <dbReference type="EC" id="2.1.1.228"/>
    </reaction>
</comment>
<dbReference type="AlphaFoldDB" id="A0A842JC57"/>
<dbReference type="EMBL" id="JACLZK010000002">
    <property type="protein sequence ID" value="MBC2883023.1"/>
    <property type="molecule type" value="Genomic_DNA"/>
</dbReference>
<keyword evidence="9 15" id="KW-0808">Transferase</keyword>
<comment type="function">
    <text evidence="1 15 17">Specifically methylates guanosine-37 in various tRNAs.</text>
</comment>
<evidence type="ECO:0000256" key="12">
    <source>
        <dbReference type="ARBA" id="ARBA00029736"/>
    </source>
</evidence>
<dbReference type="RefSeq" id="WP_185898600.1">
    <property type="nucleotide sequence ID" value="NZ_JACLZK010000002.1"/>
</dbReference>
<feature type="domain" description="tRNA methyltransferase TRMD/TRM10-type" evidence="18">
    <location>
        <begin position="1"/>
        <end position="225"/>
    </location>
</feature>
<keyword evidence="7 15" id="KW-0963">Cytoplasm</keyword>
<comment type="caution">
    <text evidence="19">The sequence shown here is derived from an EMBL/GenBank/DDBJ whole genome shotgun (WGS) entry which is preliminary data.</text>
</comment>
<evidence type="ECO:0000256" key="16">
    <source>
        <dbReference type="PIRSR" id="PIRSR000386-1"/>
    </source>
</evidence>
<dbReference type="Gene3D" id="3.40.1280.10">
    <property type="match status" value="1"/>
</dbReference>
<dbReference type="InterPro" id="IPR016009">
    <property type="entry name" value="tRNA_MeTrfase_TRMD/TRM10"/>
</dbReference>
<dbReference type="InterPro" id="IPR002649">
    <property type="entry name" value="tRNA_m1G_MeTrfase_TrmD"/>
</dbReference>
<dbReference type="InterPro" id="IPR029028">
    <property type="entry name" value="Alpha/beta_knot_MTases"/>
</dbReference>
<accession>A0A842JC57</accession>
<evidence type="ECO:0000256" key="1">
    <source>
        <dbReference type="ARBA" id="ARBA00002634"/>
    </source>
</evidence>
<dbReference type="NCBIfam" id="NF000648">
    <property type="entry name" value="PRK00026.1"/>
    <property type="match status" value="1"/>
</dbReference>
<dbReference type="CDD" id="cd18080">
    <property type="entry name" value="TrmD-like"/>
    <property type="match status" value="1"/>
</dbReference>
<evidence type="ECO:0000256" key="7">
    <source>
        <dbReference type="ARBA" id="ARBA00022490"/>
    </source>
</evidence>
<dbReference type="PIRSF" id="PIRSF000386">
    <property type="entry name" value="tRNA_mtase"/>
    <property type="match status" value="1"/>
</dbReference>
<sequence length="234" mass="26343">MKFTFVTLFEGLVRPYFEDSILGRAIKEKLISIDFLNPRDFTTDKHKKVDDYMVGGGAGLLMTCQPLDDTLNSLLKNKPKPHTIFLAPAGKKFTQNDARRLAKKEHICLVCGRYEGIDERIVEKYADEIFCIGDFVMTGGELAALCISDAISRNIDGVLGNNQSLEVESFECDLLEAPSFTKPSDYKGSGVVSAFLKGDHAKIRALKNNMAFLKTRFFRPDLYRKFEPPTKEKI</sequence>
<evidence type="ECO:0000313" key="19">
    <source>
        <dbReference type="EMBL" id="MBC2883023.1"/>
    </source>
</evidence>
<evidence type="ECO:0000256" key="11">
    <source>
        <dbReference type="ARBA" id="ARBA00022694"/>
    </source>
</evidence>
<dbReference type="PANTHER" id="PTHR46417">
    <property type="entry name" value="TRNA (GUANINE-N(1)-)-METHYLTRANSFERASE"/>
    <property type="match status" value="1"/>
</dbReference>
<evidence type="ECO:0000256" key="2">
    <source>
        <dbReference type="ARBA" id="ARBA00004496"/>
    </source>
</evidence>
<protein>
    <recommendedName>
        <fullName evidence="6 15">tRNA (guanine-N(1)-)-methyltransferase</fullName>
        <ecNumber evidence="5 15">2.1.1.228</ecNumber>
    </recommendedName>
    <alternativeName>
        <fullName evidence="12 15">M1G-methyltransferase</fullName>
    </alternativeName>
    <alternativeName>
        <fullName evidence="13 15">tRNA [GM37] methyltransferase</fullName>
    </alternativeName>
</protein>
<feature type="binding site" evidence="15 16">
    <location>
        <position position="112"/>
    </location>
    <ligand>
        <name>S-adenosyl-L-methionine</name>
        <dbReference type="ChEBI" id="CHEBI:59789"/>
    </ligand>
</feature>
<evidence type="ECO:0000256" key="5">
    <source>
        <dbReference type="ARBA" id="ARBA00012807"/>
    </source>
</evidence>
<evidence type="ECO:0000256" key="17">
    <source>
        <dbReference type="RuleBase" id="RU003464"/>
    </source>
</evidence>
<dbReference type="Proteomes" id="UP000552683">
    <property type="component" value="Unassembled WGS sequence"/>
</dbReference>
<dbReference type="GO" id="GO:0002939">
    <property type="term" value="P:tRNA N1-guanine methylation"/>
    <property type="evidence" value="ECO:0007669"/>
    <property type="project" value="TreeGrafter"/>
</dbReference>
<evidence type="ECO:0000256" key="14">
    <source>
        <dbReference type="ARBA" id="ARBA00047783"/>
    </source>
</evidence>
<dbReference type="GO" id="GO:0005829">
    <property type="term" value="C:cytosol"/>
    <property type="evidence" value="ECO:0007669"/>
    <property type="project" value="TreeGrafter"/>
</dbReference>
<keyword evidence="10 15" id="KW-0949">S-adenosyl-L-methionine</keyword>
<dbReference type="GO" id="GO:0052906">
    <property type="term" value="F:tRNA (guanine(37)-N1)-methyltransferase activity"/>
    <property type="evidence" value="ECO:0007669"/>
    <property type="project" value="UniProtKB-UniRule"/>
</dbReference>
<dbReference type="HAMAP" id="MF_00605">
    <property type="entry name" value="TrmD"/>
    <property type="match status" value="1"/>
</dbReference>
<gene>
    <name evidence="15 19" type="primary">trmD</name>
    <name evidence="19" type="ORF">H7R39_07125</name>
</gene>
<evidence type="ECO:0000256" key="10">
    <source>
        <dbReference type="ARBA" id="ARBA00022691"/>
    </source>
</evidence>
<dbReference type="EC" id="2.1.1.228" evidence="5 15"/>
<name>A0A842JC57_9BACT</name>
<dbReference type="Pfam" id="PF01746">
    <property type="entry name" value="tRNA_m1G_MT"/>
    <property type="match status" value="1"/>
</dbReference>
<organism evidence="19 20">
    <name type="scientific">Campylobacter massiliensis</name>
    <dbReference type="NCBI Taxonomy" id="2762557"/>
    <lineage>
        <taxon>Bacteria</taxon>
        <taxon>Pseudomonadati</taxon>
        <taxon>Campylobacterota</taxon>
        <taxon>Epsilonproteobacteria</taxon>
        <taxon>Campylobacterales</taxon>
        <taxon>Campylobacteraceae</taxon>
        <taxon>Campylobacter</taxon>
    </lineage>
</organism>
<evidence type="ECO:0000256" key="9">
    <source>
        <dbReference type="ARBA" id="ARBA00022679"/>
    </source>
</evidence>
<dbReference type="Gene3D" id="1.10.1270.20">
    <property type="entry name" value="tRNA(m1g37)methyltransferase, domain 2"/>
    <property type="match status" value="1"/>
</dbReference>
<comment type="subunit">
    <text evidence="4 15 17">Homodimer.</text>
</comment>
<evidence type="ECO:0000313" key="20">
    <source>
        <dbReference type="Proteomes" id="UP000552683"/>
    </source>
</evidence>
<dbReference type="InterPro" id="IPR023148">
    <property type="entry name" value="tRNA_m1G_MeTrfase_C_sf"/>
</dbReference>
<keyword evidence="11 15" id="KW-0819">tRNA processing</keyword>
<proteinExistence type="inferred from homology"/>
<dbReference type="PANTHER" id="PTHR46417:SF1">
    <property type="entry name" value="TRNA (GUANINE-N(1)-)-METHYLTRANSFERASE"/>
    <property type="match status" value="1"/>
</dbReference>
<dbReference type="SUPFAM" id="SSF75217">
    <property type="entry name" value="alpha/beta knot"/>
    <property type="match status" value="1"/>
</dbReference>
<evidence type="ECO:0000256" key="3">
    <source>
        <dbReference type="ARBA" id="ARBA00007630"/>
    </source>
</evidence>
<dbReference type="NCBIfam" id="TIGR00088">
    <property type="entry name" value="trmD"/>
    <property type="match status" value="1"/>
</dbReference>
<evidence type="ECO:0000256" key="4">
    <source>
        <dbReference type="ARBA" id="ARBA00011738"/>
    </source>
</evidence>
<keyword evidence="8 15" id="KW-0489">Methyltransferase</keyword>
<comment type="similarity">
    <text evidence="3 15 17">Belongs to the RNA methyltransferase TrmD family.</text>
</comment>
<evidence type="ECO:0000259" key="18">
    <source>
        <dbReference type="Pfam" id="PF01746"/>
    </source>
</evidence>
<reference evidence="19 20" key="1">
    <citation type="submission" date="2020-08" db="EMBL/GenBank/DDBJ databases">
        <title>Complete genome and description of Campylobacter massiliensis Marseille-Q3452 sp. nov.</title>
        <authorList>
            <person name="Antezack A."/>
        </authorList>
    </citation>
    <scope>NUCLEOTIDE SEQUENCE [LARGE SCALE GENOMIC DNA]</scope>
    <source>
        <strain evidence="19 20">Marseille-Q3452</strain>
    </source>
</reference>
<evidence type="ECO:0000256" key="6">
    <source>
        <dbReference type="ARBA" id="ARBA00014679"/>
    </source>
</evidence>
<feature type="binding site" evidence="15 16">
    <location>
        <begin position="132"/>
        <end position="137"/>
    </location>
    <ligand>
        <name>S-adenosyl-L-methionine</name>
        <dbReference type="ChEBI" id="CHEBI:59789"/>
    </ligand>
</feature>
<evidence type="ECO:0000256" key="13">
    <source>
        <dbReference type="ARBA" id="ARBA00033392"/>
    </source>
</evidence>
<dbReference type="InterPro" id="IPR029026">
    <property type="entry name" value="tRNA_m1G_MTases_N"/>
</dbReference>
<comment type="subcellular location">
    <subcellularLocation>
        <location evidence="2 15 17">Cytoplasm</location>
    </subcellularLocation>
</comment>
<evidence type="ECO:0000256" key="8">
    <source>
        <dbReference type="ARBA" id="ARBA00022603"/>
    </source>
</evidence>
<evidence type="ECO:0000256" key="15">
    <source>
        <dbReference type="HAMAP-Rule" id="MF_00605"/>
    </source>
</evidence>
<keyword evidence="20" id="KW-1185">Reference proteome</keyword>